<dbReference type="InterPro" id="IPR032710">
    <property type="entry name" value="NTF2-like_dom_sf"/>
</dbReference>
<dbReference type="PANTHER" id="PTHR38436">
    <property type="entry name" value="POLYKETIDE CYCLASE SNOAL-LIKE DOMAIN"/>
    <property type="match status" value="1"/>
</dbReference>
<protein>
    <submittedName>
        <fullName evidence="1">Ester cyclase</fullName>
    </submittedName>
</protein>
<dbReference type="Pfam" id="PF07366">
    <property type="entry name" value="SnoaL"/>
    <property type="match status" value="1"/>
</dbReference>
<dbReference type="Gene3D" id="3.10.450.50">
    <property type="match status" value="1"/>
</dbReference>
<dbReference type="EMBL" id="JBHSKG010000025">
    <property type="protein sequence ID" value="MFC5142569.1"/>
    <property type="molecule type" value="Genomic_DNA"/>
</dbReference>
<proteinExistence type="predicted"/>
<organism evidence="1 2">
    <name type="scientific">Actinomycetospora rhizophila</name>
    <dbReference type="NCBI Taxonomy" id="1416876"/>
    <lineage>
        <taxon>Bacteria</taxon>
        <taxon>Bacillati</taxon>
        <taxon>Actinomycetota</taxon>
        <taxon>Actinomycetes</taxon>
        <taxon>Pseudonocardiales</taxon>
        <taxon>Pseudonocardiaceae</taxon>
        <taxon>Actinomycetospora</taxon>
    </lineage>
</organism>
<gene>
    <name evidence="1" type="ORF">ACFPK1_30385</name>
</gene>
<sequence>MNAGELMQLSIERWNAKDQAGWSALFTEDATLSAPGGVGGAGPEIVAMFYRLWQEAFPDNRCRVLRIVDGGGSGVVEAVFEGTHTETLHAPSGDLPSTGRRVSVPFINIGNVSGDRFTDFGLYFDQVDLLTQLGLVGAPVG</sequence>
<keyword evidence="2" id="KW-1185">Reference proteome</keyword>
<reference evidence="2" key="1">
    <citation type="journal article" date="2019" name="Int. J. Syst. Evol. Microbiol.">
        <title>The Global Catalogue of Microorganisms (GCM) 10K type strain sequencing project: providing services to taxonomists for standard genome sequencing and annotation.</title>
        <authorList>
            <consortium name="The Broad Institute Genomics Platform"/>
            <consortium name="The Broad Institute Genome Sequencing Center for Infectious Disease"/>
            <person name="Wu L."/>
            <person name="Ma J."/>
        </authorList>
    </citation>
    <scope>NUCLEOTIDE SEQUENCE [LARGE SCALE GENOMIC DNA]</scope>
    <source>
        <strain evidence="2">XZYJ18</strain>
    </source>
</reference>
<dbReference type="Proteomes" id="UP001596175">
    <property type="component" value="Unassembled WGS sequence"/>
</dbReference>
<evidence type="ECO:0000313" key="2">
    <source>
        <dbReference type="Proteomes" id="UP001596175"/>
    </source>
</evidence>
<accession>A0ABV9ZPZ5</accession>
<dbReference type="RefSeq" id="WP_378024685.1">
    <property type="nucleotide sequence ID" value="NZ_JBHSKG010000025.1"/>
</dbReference>
<dbReference type="PANTHER" id="PTHR38436:SF1">
    <property type="entry name" value="ESTER CYCLASE"/>
    <property type="match status" value="1"/>
</dbReference>
<dbReference type="SUPFAM" id="SSF54427">
    <property type="entry name" value="NTF2-like"/>
    <property type="match status" value="1"/>
</dbReference>
<comment type="caution">
    <text evidence="1">The sequence shown here is derived from an EMBL/GenBank/DDBJ whole genome shotgun (WGS) entry which is preliminary data.</text>
</comment>
<evidence type="ECO:0000313" key="1">
    <source>
        <dbReference type="EMBL" id="MFC5142569.1"/>
    </source>
</evidence>
<dbReference type="InterPro" id="IPR009959">
    <property type="entry name" value="Cyclase_SnoaL-like"/>
</dbReference>
<name>A0ABV9ZPZ5_9PSEU</name>